<accession>A0ABX3A188</accession>
<dbReference type="RefSeq" id="WP_069314352.1">
    <property type="nucleotide sequence ID" value="NZ_MDTU01000005.1"/>
</dbReference>
<evidence type="ECO:0000313" key="1">
    <source>
        <dbReference type="EMBL" id="ODN41215.1"/>
    </source>
</evidence>
<evidence type="ECO:0000313" key="2">
    <source>
        <dbReference type="Proteomes" id="UP000094329"/>
    </source>
</evidence>
<organism evidence="1 2">
    <name type="scientific">Piscirickettsia litoralis</name>
    <dbReference type="NCBI Taxonomy" id="1891921"/>
    <lineage>
        <taxon>Bacteria</taxon>
        <taxon>Pseudomonadati</taxon>
        <taxon>Pseudomonadota</taxon>
        <taxon>Gammaproteobacteria</taxon>
        <taxon>Thiotrichales</taxon>
        <taxon>Piscirickettsiaceae</taxon>
        <taxon>Piscirickettsia</taxon>
    </lineage>
</organism>
<name>A0ABX3A188_9GAMM</name>
<comment type="caution">
    <text evidence="1">The sequence shown here is derived from an EMBL/GenBank/DDBJ whole genome shotgun (WGS) entry which is preliminary data.</text>
</comment>
<gene>
    <name evidence="1" type="ORF">BGC07_17530</name>
</gene>
<protein>
    <submittedName>
        <fullName evidence="1">Uncharacterized protein</fullName>
    </submittedName>
</protein>
<sequence length="125" mass="14066">MRLNPISAPFQKLKPFRSKELREASRGRPCIRCGNNDGSTVYAHYTGLRQQAFGKGTATKCHDIHGADLCMRCHNYFDQYQGCNGSQESKVSLSEEFLYCVSKTQERNINEGVLVVSKGRQKCQG</sequence>
<proteinExistence type="predicted"/>
<dbReference type="EMBL" id="MDTU01000005">
    <property type="protein sequence ID" value="ODN41215.1"/>
    <property type="molecule type" value="Genomic_DNA"/>
</dbReference>
<dbReference type="Gene3D" id="3.30.50.20">
    <property type="entry name" value="prophage-derive protein ybcO"/>
    <property type="match status" value="1"/>
</dbReference>
<reference evidence="1 2" key="1">
    <citation type="submission" date="2016-08" db="EMBL/GenBank/DDBJ databases">
        <title>Draft genome sequence of Candidatus Piscirickettsia litoralis, from seawater.</title>
        <authorList>
            <person name="Wan X."/>
            <person name="Lee A.J."/>
            <person name="Hou S."/>
            <person name="Donachie S.P."/>
        </authorList>
    </citation>
    <scope>NUCLEOTIDE SEQUENCE [LARGE SCALE GENOMIC DNA]</scope>
    <source>
        <strain evidence="1 2">Y2</strain>
    </source>
</reference>
<dbReference type="Proteomes" id="UP000094329">
    <property type="component" value="Unassembled WGS sequence"/>
</dbReference>
<keyword evidence="2" id="KW-1185">Reference proteome</keyword>